<dbReference type="Proteomes" id="UP000735302">
    <property type="component" value="Unassembled WGS sequence"/>
</dbReference>
<keyword evidence="3" id="KW-1185">Reference proteome</keyword>
<gene>
    <name evidence="2" type="ORF">PoB_003835700</name>
</gene>
<evidence type="ECO:0000313" key="2">
    <source>
        <dbReference type="EMBL" id="GFO11852.1"/>
    </source>
</evidence>
<evidence type="ECO:0000256" key="1">
    <source>
        <dbReference type="SAM" id="MobiDB-lite"/>
    </source>
</evidence>
<accession>A0AAV4AY57</accession>
<comment type="caution">
    <text evidence="2">The sequence shown here is derived from an EMBL/GenBank/DDBJ whole genome shotgun (WGS) entry which is preliminary data.</text>
</comment>
<feature type="compositionally biased region" description="Basic and acidic residues" evidence="1">
    <location>
        <begin position="113"/>
        <end position="132"/>
    </location>
</feature>
<proteinExistence type="predicted"/>
<name>A0AAV4AY57_9GAST</name>
<feature type="region of interest" description="Disordered" evidence="1">
    <location>
        <begin position="103"/>
        <end position="132"/>
    </location>
</feature>
<dbReference type="EMBL" id="BLXT01004363">
    <property type="protein sequence ID" value="GFO11852.1"/>
    <property type="molecule type" value="Genomic_DNA"/>
</dbReference>
<reference evidence="2 3" key="1">
    <citation type="journal article" date="2021" name="Elife">
        <title>Chloroplast acquisition without the gene transfer in kleptoplastic sea slugs, Plakobranchus ocellatus.</title>
        <authorList>
            <person name="Maeda T."/>
            <person name="Takahashi S."/>
            <person name="Yoshida T."/>
            <person name="Shimamura S."/>
            <person name="Takaki Y."/>
            <person name="Nagai Y."/>
            <person name="Toyoda A."/>
            <person name="Suzuki Y."/>
            <person name="Arimoto A."/>
            <person name="Ishii H."/>
            <person name="Satoh N."/>
            <person name="Nishiyama T."/>
            <person name="Hasebe M."/>
            <person name="Maruyama T."/>
            <person name="Minagawa J."/>
            <person name="Obokata J."/>
            <person name="Shigenobu S."/>
        </authorList>
    </citation>
    <scope>NUCLEOTIDE SEQUENCE [LARGE SCALE GENOMIC DNA]</scope>
</reference>
<evidence type="ECO:0000313" key="3">
    <source>
        <dbReference type="Proteomes" id="UP000735302"/>
    </source>
</evidence>
<protein>
    <submittedName>
        <fullName evidence="2">Uncharacterized protein</fullName>
    </submittedName>
</protein>
<sequence length="132" mass="15143">MKAAELVWFAMPMLLSSRTKEIKVMTETTEKRSHEVSSAGDQEIDCPNMKDGHLLCDNGKARSLGSLTVTLAFLRDGGGGFDKIITMIVDLRVLRWRRRWNDKHAAVSPWSWRSHENSSGEEKRRKKGRNDW</sequence>
<organism evidence="2 3">
    <name type="scientific">Plakobranchus ocellatus</name>
    <dbReference type="NCBI Taxonomy" id="259542"/>
    <lineage>
        <taxon>Eukaryota</taxon>
        <taxon>Metazoa</taxon>
        <taxon>Spiralia</taxon>
        <taxon>Lophotrochozoa</taxon>
        <taxon>Mollusca</taxon>
        <taxon>Gastropoda</taxon>
        <taxon>Heterobranchia</taxon>
        <taxon>Euthyneura</taxon>
        <taxon>Panpulmonata</taxon>
        <taxon>Sacoglossa</taxon>
        <taxon>Placobranchoidea</taxon>
        <taxon>Plakobranchidae</taxon>
        <taxon>Plakobranchus</taxon>
    </lineage>
</organism>
<dbReference type="AlphaFoldDB" id="A0AAV4AY57"/>